<protein>
    <submittedName>
        <fullName evidence="2">Uncharacterized protein</fullName>
    </submittedName>
</protein>
<dbReference type="RefSeq" id="WP_144280153.1">
    <property type="nucleotide sequence ID" value="NZ_CP041730.1"/>
</dbReference>
<gene>
    <name evidence="2" type="ORF">FNU76_21795</name>
</gene>
<evidence type="ECO:0000256" key="1">
    <source>
        <dbReference type="SAM" id="SignalP"/>
    </source>
</evidence>
<sequence length="260" mass="28879">MLKRKLSVALLLSGMLCTVSPAFAGYFSPVWSTKFVFLNFDTASSFDLDLGNPVTDDGKEITEGEDHRDFRTPTWSVGRGAYSYNCHRDQGDLGCKFAAIHVPPATWENGRIRPAQVVIPILFNATMHGGVKKSCYYASYRILMTMNANERRAMDYFLNSSSCRYGRFGAQPSTFYFNLETDKRGYPAVFHNGNTLVWAPSPYGESFPKINNNNLGSLAWNDEMWDNIAQLNPGNSGVCVLPPVARGGGTVTCPADFKNY</sequence>
<name>A0A516SKT9_9NEIS</name>
<dbReference type="EMBL" id="CP041730">
    <property type="protein sequence ID" value="QDQ28770.1"/>
    <property type="molecule type" value="Genomic_DNA"/>
</dbReference>
<keyword evidence="1" id="KW-0732">Signal</keyword>
<feature type="chain" id="PRO_5021906021" evidence="1">
    <location>
        <begin position="25"/>
        <end position="260"/>
    </location>
</feature>
<feature type="signal peptide" evidence="1">
    <location>
        <begin position="1"/>
        <end position="24"/>
    </location>
</feature>
<accession>A0A516SKT9</accession>
<dbReference type="AlphaFoldDB" id="A0A516SKT9"/>
<evidence type="ECO:0000313" key="2">
    <source>
        <dbReference type="EMBL" id="QDQ28770.1"/>
    </source>
</evidence>
<organism evidence="2 3">
    <name type="scientific">Chitinimonas arctica</name>
    <dbReference type="NCBI Taxonomy" id="2594795"/>
    <lineage>
        <taxon>Bacteria</taxon>
        <taxon>Pseudomonadati</taxon>
        <taxon>Pseudomonadota</taxon>
        <taxon>Betaproteobacteria</taxon>
        <taxon>Neisseriales</taxon>
        <taxon>Chitinibacteraceae</taxon>
        <taxon>Chitinimonas</taxon>
    </lineage>
</organism>
<reference evidence="3" key="1">
    <citation type="submission" date="2019-07" db="EMBL/GenBank/DDBJ databases">
        <title>Chitinimonas sp. nov., isolated from Ny-Alesund, arctica soil.</title>
        <authorList>
            <person name="Xu Q."/>
            <person name="Peng F."/>
        </authorList>
    </citation>
    <scope>NUCLEOTIDE SEQUENCE [LARGE SCALE GENOMIC DNA]</scope>
    <source>
        <strain evidence="3">R3-44</strain>
    </source>
</reference>
<dbReference type="KEGG" id="cari:FNU76_21795"/>
<evidence type="ECO:0000313" key="3">
    <source>
        <dbReference type="Proteomes" id="UP000317550"/>
    </source>
</evidence>
<keyword evidence="3" id="KW-1185">Reference proteome</keyword>
<proteinExistence type="predicted"/>
<dbReference type="Proteomes" id="UP000317550">
    <property type="component" value="Chromosome"/>
</dbReference>